<protein>
    <recommendedName>
        <fullName evidence="2">Potassium channel domain-containing protein</fullName>
    </recommendedName>
</protein>
<evidence type="ECO:0000259" key="2">
    <source>
        <dbReference type="Pfam" id="PF07885"/>
    </source>
</evidence>
<dbReference type="Gene3D" id="1.10.287.70">
    <property type="match status" value="1"/>
</dbReference>
<sequence length="133" mass="14345">MIVALIISIFTLLIGVFFHLLNITWIADRIKSQSENLYIKTPAVVTIAIVSQILIAGIFTLSYVIAMKLGVGGFGQPATLTDIFYFSLTTITTLGLGSVEPTGDLRMLAGIESATGFLLISCSAQKVFRTINE</sequence>
<dbReference type="SUPFAM" id="SSF81324">
    <property type="entry name" value="Voltage-gated potassium channels"/>
    <property type="match status" value="1"/>
</dbReference>
<dbReference type="InterPro" id="IPR013099">
    <property type="entry name" value="K_chnl_dom"/>
</dbReference>
<dbReference type="EMBL" id="CP008849">
    <property type="protein sequence ID" value="AIF97974.1"/>
    <property type="molecule type" value="Genomic_DNA"/>
</dbReference>
<name>A0A075NTN9_9ALTE</name>
<keyword evidence="1" id="KW-0472">Membrane</keyword>
<dbReference type="GeneID" id="78254146"/>
<evidence type="ECO:0000313" key="3">
    <source>
        <dbReference type="EMBL" id="AIF97974.1"/>
    </source>
</evidence>
<gene>
    <name evidence="3" type="ORF">EP13_04265</name>
</gene>
<feature type="transmembrane region" description="Helical" evidence="1">
    <location>
        <begin position="37"/>
        <end position="63"/>
    </location>
</feature>
<feature type="domain" description="Potassium channel" evidence="2">
    <location>
        <begin position="62"/>
        <end position="131"/>
    </location>
</feature>
<feature type="transmembrane region" description="Helical" evidence="1">
    <location>
        <begin position="6"/>
        <end position="25"/>
    </location>
</feature>
<keyword evidence="4" id="KW-1185">Reference proteome</keyword>
<dbReference type="KEGG" id="aal:EP13_04265"/>
<reference evidence="3 4" key="1">
    <citation type="submission" date="2014-06" db="EMBL/GenBank/DDBJ databases">
        <title>Genomes of Alteromonas australica, a world apart.</title>
        <authorList>
            <person name="Gonzaga A."/>
            <person name="Lopez-Perez M."/>
            <person name="Rodriguez-Valera F."/>
        </authorList>
    </citation>
    <scope>NUCLEOTIDE SEQUENCE [LARGE SCALE GENOMIC DNA]</scope>
    <source>
        <strain evidence="3 4">H 17</strain>
    </source>
</reference>
<dbReference type="Pfam" id="PF07885">
    <property type="entry name" value="Ion_trans_2"/>
    <property type="match status" value="1"/>
</dbReference>
<proteinExistence type="predicted"/>
<evidence type="ECO:0000256" key="1">
    <source>
        <dbReference type="SAM" id="Phobius"/>
    </source>
</evidence>
<evidence type="ECO:0000313" key="4">
    <source>
        <dbReference type="Proteomes" id="UP000056090"/>
    </source>
</evidence>
<dbReference type="AlphaFoldDB" id="A0A075NTN9"/>
<keyword evidence="1" id="KW-0812">Transmembrane</keyword>
<dbReference type="Proteomes" id="UP000056090">
    <property type="component" value="Chromosome"/>
</dbReference>
<keyword evidence="1" id="KW-1133">Transmembrane helix</keyword>
<organism evidence="3 4">
    <name type="scientific">Alteromonas australica</name>
    <dbReference type="NCBI Taxonomy" id="589873"/>
    <lineage>
        <taxon>Bacteria</taxon>
        <taxon>Pseudomonadati</taxon>
        <taxon>Pseudomonadota</taxon>
        <taxon>Gammaproteobacteria</taxon>
        <taxon>Alteromonadales</taxon>
        <taxon>Alteromonadaceae</taxon>
        <taxon>Alteromonas/Salinimonas group</taxon>
        <taxon>Alteromonas</taxon>
    </lineage>
</organism>
<dbReference type="eggNOG" id="ENOG5031669">
    <property type="taxonomic scope" value="Bacteria"/>
</dbReference>
<dbReference type="RefSeq" id="WP_044056164.1">
    <property type="nucleotide sequence ID" value="NZ_CBCSKJ010000001.1"/>
</dbReference>
<feature type="transmembrane region" description="Helical" evidence="1">
    <location>
        <begin position="83"/>
        <end position="99"/>
    </location>
</feature>
<accession>A0A075NTN9</accession>